<feature type="transmembrane region" description="Helical" evidence="2">
    <location>
        <begin position="312"/>
        <end position="332"/>
    </location>
</feature>
<dbReference type="InterPro" id="IPR001623">
    <property type="entry name" value="DnaJ_domain"/>
</dbReference>
<name>A0A7S4E363_9STRA</name>
<dbReference type="AlphaFoldDB" id="A0A7S4E363"/>
<reference evidence="5" key="2">
    <citation type="submission" date="2021-11" db="EMBL/GenBank/DDBJ databases">
        <authorList>
            <consortium name="Genoscope - CEA"/>
            <person name="William W."/>
        </authorList>
    </citation>
    <scope>NUCLEOTIDE SEQUENCE</scope>
</reference>
<keyword evidence="2" id="KW-0812">Transmembrane</keyword>
<evidence type="ECO:0000313" key="6">
    <source>
        <dbReference type="Proteomes" id="UP000789595"/>
    </source>
</evidence>
<keyword evidence="2" id="KW-1133">Transmembrane helix</keyword>
<accession>A0A7S4E363</accession>
<feature type="compositionally biased region" description="Polar residues" evidence="1">
    <location>
        <begin position="226"/>
        <end position="236"/>
    </location>
</feature>
<protein>
    <recommendedName>
        <fullName evidence="3">J domain-containing protein</fullName>
    </recommendedName>
</protein>
<dbReference type="Gene3D" id="1.10.287.110">
    <property type="entry name" value="DnaJ domain"/>
    <property type="match status" value="1"/>
</dbReference>
<dbReference type="PROSITE" id="PS50076">
    <property type="entry name" value="DNAJ_2"/>
    <property type="match status" value="1"/>
</dbReference>
<evidence type="ECO:0000259" key="3">
    <source>
        <dbReference type="PROSITE" id="PS50076"/>
    </source>
</evidence>
<reference evidence="4" key="1">
    <citation type="submission" date="2021-01" db="EMBL/GenBank/DDBJ databases">
        <authorList>
            <person name="Corre E."/>
            <person name="Pelletier E."/>
            <person name="Niang G."/>
            <person name="Scheremetjew M."/>
            <person name="Finn R."/>
            <person name="Kale V."/>
            <person name="Holt S."/>
            <person name="Cochrane G."/>
            <person name="Meng A."/>
            <person name="Brown T."/>
            <person name="Cohen L."/>
        </authorList>
    </citation>
    <scope>NUCLEOTIDE SEQUENCE</scope>
    <source>
        <strain evidence="4">CCMP1756</strain>
    </source>
</reference>
<proteinExistence type="predicted"/>
<feature type="domain" description="J" evidence="3">
    <location>
        <begin position="14"/>
        <end position="99"/>
    </location>
</feature>
<evidence type="ECO:0000313" key="4">
    <source>
        <dbReference type="EMBL" id="CAE0686589.1"/>
    </source>
</evidence>
<dbReference type="Proteomes" id="UP000789595">
    <property type="component" value="Unassembled WGS sequence"/>
</dbReference>
<evidence type="ECO:0000256" key="2">
    <source>
        <dbReference type="SAM" id="Phobius"/>
    </source>
</evidence>
<dbReference type="EMBL" id="CAKKNE010000006">
    <property type="protein sequence ID" value="CAH0378880.1"/>
    <property type="molecule type" value="Genomic_DNA"/>
</dbReference>
<organism evidence="4">
    <name type="scientific">Pelagomonas calceolata</name>
    <dbReference type="NCBI Taxonomy" id="35677"/>
    <lineage>
        <taxon>Eukaryota</taxon>
        <taxon>Sar</taxon>
        <taxon>Stramenopiles</taxon>
        <taxon>Ochrophyta</taxon>
        <taxon>Pelagophyceae</taxon>
        <taxon>Pelagomonadales</taxon>
        <taxon>Pelagomonadaceae</taxon>
        <taxon>Pelagomonas</taxon>
    </lineage>
</organism>
<dbReference type="SMART" id="SM00271">
    <property type="entry name" value="DnaJ"/>
    <property type="match status" value="1"/>
</dbReference>
<dbReference type="SUPFAM" id="SSF46565">
    <property type="entry name" value="Chaperone J-domain"/>
    <property type="match status" value="1"/>
</dbReference>
<evidence type="ECO:0000313" key="5">
    <source>
        <dbReference type="EMBL" id="CAH0378880.1"/>
    </source>
</evidence>
<keyword evidence="2" id="KW-0472">Membrane</keyword>
<feature type="region of interest" description="Disordered" evidence="1">
    <location>
        <begin position="220"/>
        <end position="259"/>
    </location>
</feature>
<feature type="transmembrane region" description="Helical" evidence="2">
    <location>
        <begin position="287"/>
        <end position="305"/>
    </location>
</feature>
<dbReference type="EMBL" id="HBIW01002402">
    <property type="protein sequence ID" value="CAE0686589.1"/>
    <property type="molecule type" value="Transcribed_RNA"/>
</dbReference>
<sequence>MSKTPPPGAIDYEAACALLGLPCAADPNEIDDDQLKKAFRKAALKAHPDKGGSDDAFRQVKAASECIVRAKKHGIAHAADAVDSDDEENNFEAFFDEEGDDIMAEIILRMYEMETGRGATGSKRRKIRDLVERLRRSEESKRLEAEKLARVAVAKAQKAKEEQRFWARQEASGSRSLQEGGAGCYLQWDPRQLRRELQKRRLKPPRPSTTKTMAEELLKDDEKKASQQAASETSLVSPGAAPPPTQKKKPVFQRPRDKLRDNRRRRAQEILKQQAAESAERERVETLYVGAGLSLLGLAVLIFFLDFLFYVGFWRCFTPLAAVFGGYFYYALAAEPPTAKGG</sequence>
<keyword evidence="6" id="KW-1185">Reference proteome</keyword>
<dbReference type="InterPro" id="IPR036869">
    <property type="entry name" value="J_dom_sf"/>
</dbReference>
<gene>
    <name evidence="4" type="ORF">PCAL00307_LOCUS2023</name>
    <name evidence="5" type="ORF">PECAL_6P04770</name>
</gene>
<evidence type="ECO:0000256" key="1">
    <source>
        <dbReference type="SAM" id="MobiDB-lite"/>
    </source>
</evidence>
<feature type="region of interest" description="Disordered" evidence="1">
    <location>
        <begin position="162"/>
        <end position="182"/>
    </location>
</feature>
<dbReference type="Pfam" id="PF00226">
    <property type="entry name" value="DnaJ"/>
    <property type="match status" value="1"/>
</dbReference>
<dbReference type="CDD" id="cd06257">
    <property type="entry name" value="DnaJ"/>
    <property type="match status" value="1"/>
</dbReference>